<dbReference type="AlphaFoldDB" id="A0A2V1D7U0"/>
<name>A0A2V1D7U0_9PLEO</name>
<evidence type="ECO:0000313" key="2">
    <source>
        <dbReference type="EMBL" id="PVH93219.1"/>
    </source>
</evidence>
<dbReference type="Proteomes" id="UP000244855">
    <property type="component" value="Unassembled WGS sequence"/>
</dbReference>
<protein>
    <submittedName>
        <fullName evidence="2">Uncharacterized protein</fullName>
    </submittedName>
</protein>
<proteinExistence type="predicted"/>
<keyword evidence="3" id="KW-1185">Reference proteome</keyword>
<feature type="region of interest" description="Disordered" evidence="1">
    <location>
        <begin position="34"/>
        <end position="55"/>
    </location>
</feature>
<dbReference type="EMBL" id="KZ805605">
    <property type="protein sequence ID" value="PVH93219.1"/>
    <property type="molecule type" value="Genomic_DNA"/>
</dbReference>
<organism evidence="2 3">
    <name type="scientific">Periconia macrospinosa</name>
    <dbReference type="NCBI Taxonomy" id="97972"/>
    <lineage>
        <taxon>Eukaryota</taxon>
        <taxon>Fungi</taxon>
        <taxon>Dikarya</taxon>
        <taxon>Ascomycota</taxon>
        <taxon>Pezizomycotina</taxon>
        <taxon>Dothideomycetes</taxon>
        <taxon>Pleosporomycetidae</taxon>
        <taxon>Pleosporales</taxon>
        <taxon>Massarineae</taxon>
        <taxon>Periconiaceae</taxon>
        <taxon>Periconia</taxon>
    </lineage>
</organism>
<reference evidence="2 3" key="1">
    <citation type="journal article" date="2018" name="Sci. Rep.">
        <title>Comparative genomics provides insights into the lifestyle and reveals functional heterogeneity of dark septate endophytic fungi.</title>
        <authorList>
            <person name="Knapp D.G."/>
            <person name="Nemeth J.B."/>
            <person name="Barry K."/>
            <person name="Hainaut M."/>
            <person name="Henrissat B."/>
            <person name="Johnson J."/>
            <person name="Kuo A."/>
            <person name="Lim J.H.P."/>
            <person name="Lipzen A."/>
            <person name="Nolan M."/>
            <person name="Ohm R.A."/>
            <person name="Tamas L."/>
            <person name="Grigoriev I.V."/>
            <person name="Spatafora J.W."/>
            <person name="Nagy L.G."/>
            <person name="Kovacs G.M."/>
        </authorList>
    </citation>
    <scope>NUCLEOTIDE SEQUENCE [LARGE SCALE GENOMIC DNA]</scope>
    <source>
        <strain evidence="2 3">DSE2036</strain>
    </source>
</reference>
<accession>A0A2V1D7U0</accession>
<sequence>MYRWGMFDSFVSPFLHRPDQVFVSRPSGTLVRLSKSDSVSRARMTRPKPPPKHIQSLGCSARVELC</sequence>
<evidence type="ECO:0000313" key="3">
    <source>
        <dbReference type="Proteomes" id="UP000244855"/>
    </source>
</evidence>
<evidence type="ECO:0000256" key="1">
    <source>
        <dbReference type="SAM" id="MobiDB-lite"/>
    </source>
</evidence>
<gene>
    <name evidence="2" type="ORF">DM02DRAFT_619418</name>
</gene>